<keyword evidence="5" id="KW-0732">Signal</keyword>
<feature type="domain" description="Sialidase" evidence="6">
    <location>
        <begin position="95"/>
        <end position="384"/>
    </location>
</feature>
<dbReference type="Pfam" id="PF13088">
    <property type="entry name" value="BNR_2"/>
    <property type="match status" value="1"/>
</dbReference>
<evidence type="ECO:0000313" key="8">
    <source>
        <dbReference type="Proteomes" id="UP000181870"/>
    </source>
</evidence>
<dbReference type="Proteomes" id="UP000181870">
    <property type="component" value="Unassembled WGS sequence"/>
</dbReference>
<evidence type="ECO:0000256" key="3">
    <source>
        <dbReference type="ARBA" id="ARBA00012733"/>
    </source>
</evidence>
<proteinExistence type="inferred from homology"/>
<dbReference type="CDD" id="cd15482">
    <property type="entry name" value="Sialidase_non-viral"/>
    <property type="match status" value="1"/>
</dbReference>
<dbReference type="SUPFAM" id="SSF50939">
    <property type="entry name" value="Sialidases"/>
    <property type="match status" value="1"/>
</dbReference>
<dbReference type="Gene3D" id="2.120.10.10">
    <property type="match status" value="1"/>
</dbReference>
<organism evidence="7 8">
    <name type="scientific">Bacteroides ovatus</name>
    <dbReference type="NCBI Taxonomy" id="28116"/>
    <lineage>
        <taxon>Bacteria</taxon>
        <taxon>Pseudomonadati</taxon>
        <taxon>Bacteroidota</taxon>
        <taxon>Bacteroidia</taxon>
        <taxon>Bacteroidales</taxon>
        <taxon>Bacteroidaceae</taxon>
        <taxon>Bacteroides</taxon>
    </lineage>
</organism>
<dbReference type="PANTHER" id="PTHR10628">
    <property type="entry name" value="SIALIDASE"/>
    <property type="match status" value="1"/>
</dbReference>
<dbReference type="AlphaFoldDB" id="A0A1G8FAI5"/>
<comment type="similarity">
    <text evidence="2">Belongs to the glycosyl hydrolase 33 family.</text>
</comment>
<evidence type="ECO:0000256" key="2">
    <source>
        <dbReference type="ARBA" id="ARBA00009348"/>
    </source>
</evidence>
<name>A0A1G8FAI5_BACOV</name>
<dbReference type="InterPro" id="IPR036278">
    <property type="entry name" value="Sialidase_sf"/>
</dbReference>
<dbReference type="RefSeq" id="WP_074637079.1">
    <property type="nucleotide sequence ID" value="NZ_FNDO01000013.1"/>
</dbReference>
<dbReference type="GO" id="GO:0004308">
    <property type="term" value="F:exo-alpha-sialidase activity"/>
    <property type="evidence" value="ECO:0007669"/>
    <property type="project" value="UniProtKB-EC"/>
</dbReference>
<dbReference type="InterPro" id="IPR011040">
    <property type="entry name" value="Sialidase"/>
</dbReference>
<dbReference type="GO" id="GO:0006689">
    <property type="term" value="P:ganglioside catabolic process"/>
    <property type="evidence" value="ECO:0007669"/>
    <property type="project" value="TreeGrafter"/>
</dbReference>
<sequence length="420" mass="45091">MKTRFFLIASFLIALSACSDGKGVLDTTPIPIPTPSPEPGGDDDGKTDGIYDPTKVTTERVTVFNSGNSPDIANAYRIPSLVTAPDGQLLAFGEARWDGWADKSRTDVVMKVGSADGKVWSEAEVLTPGGATNAYMDPCAVADATANKVFLFAVQWPDKTGANNKAYCVTIEKVGQTWKKTEIKDVSDLFNTADKSRLIGGFGPGSGLQMNGDKYAGRLIVPVRLSKWDAANAKCVSAGSTALYSTDHGATWKLGDPTNITGEFQIAESPKDNLIYNMRNSTQRLYGSSSNGGQTWSNYMRYQASDLPVPDRGCQGSVLGKGDILYYTGPEGITAENNHDSRGRLVLCQSKNGGVSWDNASRVLLYEKAAGYSCMTFTKDGRLAVLAEVGDEPGFINTAGDQGKRPAGWMRLDIILLNQN</sequence>
<evidence type="ECO:0000259" key="6">
    <source>
        <dbReference type="Pfam" id="PF13088"/>
    </source>
</evidence>
<dbReference type="PROSITE" id="PS51257">
    <property type="entry name" value="PROKAR_LIPOPROTEIN"/>
    <property type="match status" value="1"/>
</dbReference>
<protein>
    <recommendedName>
        <fullName evidence="3">exo-alpha-sialidase</fullName>
        <ecNumber evidence="3">3.2.1.18</ecNumber>
    </recommendedName>
</protein>
<dbReference type="GO" id="GO:0005737">
    <property type="term" value="C:cytoplasm"/>
    <property type="evidence" value="ECO:0007669"/>
    <property type="project" value="TreeGrafter"/>
</dbReference>
<gene>
    <name evidence="7" type="ORF">SAMN05192582_101369</name>
</gene>
<dbReference type="EMBL" id="FNDO01000013">
    <property type="protein sequence ID" value="SDH79140.1"/>
    <property type="molecule type" value="Genomic_DNA"/>
</dbReference>
<reference evidence="7 8" key="1">
    <citation type="submission" date="2016-10" db="EMBL/GenBank/DDBJ databases">
        <authorList>
            <person name="de Groot N.N."/>
        </authorList>
    </citation>
    <scope>NUCLEOTIDE SEQUENCE [LARGE SCALE GENOMIC DNA]</scope>
    <source>
        <strain evidence="7 8">NLAE-zl-C57</strain>
    </source>
</reference>
<dbReference type="InterPro" id="IPR026856">
    <property type="entry name" value="Sialidase_fam"/>
</dbReference>
<evidence type="ECO:0000256" key="1">
    <source>
        <dbReference type="ARBA" id="ARBA00000427"/>
    </source>
</evidence>
<dbReference type="GO" id="GO:0009313">
    <property type="term" value="P:oligosaccharide catabolic process"/>
    <property type="evidence" value="ECO:0007669"/>
    <property type="project" value="TreeGrafter"/>
</dbReference>
<evidence type="ECO:0000256" key="4">
    <source>
        <dbReference type="SAM" id="MobiDB-lite"/>
    </source>
</evidence>
<feature type="region of interest" description="Disordered" evidence="4">
    <location>
        <begin position="26"/>
        <end position="52"/>
    </location>
</feature>
<dbReference type="GO" id="GO:0016020">
    <property type="term" value="C:membrane"/>
    <property type="evidence" value="ECO:0007669"/>
    <property type="project" value="TreeGrafter"/>
</dbReference>
<evidence type="ECO:0000313" key="7">
    <source>
        <dbReference type="EMBL" id="SDH79140.1"/>
    </source>
</evidence>
<dbReference type="EC" id="3.2.1.18" evidence="3"/>
<accession>A0A1G8FAI5</accession>
<evidence type="ECO:0000256" key="5">
    <source>
        <dbReference type="SAM" id="SignalP"/>
    </source>
</evidence>
<feature type="signal peptide" evidence="5">
    <location>
        <begin position="1"/>
        <end position="19"/>
    </location>
</feature>
<comment type="catalytic activity">
    <reaction evidence="1">
        <text>Hydrolysis of alpha-(2-&gt;3)-, alpha-(2-&gt;6)-, alpha-(2-&gt;8)- glycosidic linkages of terminal sialic acid residues in oligosaccharides, glycoproteins, glycolipids, colominic acid and synthetic substrates.</text>
        <dbReference type="EC" id="3.2.1.18"/>
    </reaction>
</comment>
<feature type="chain" id="PRO_5010360529" description="exo-alpha-sialidase" evidence="5">
    <location>
        <begin position="20"/>
        <end position="420"/>
    </location>
</feature>
<dbReference type="PANTHER" id="PTHR10628:SF30">
    <property type="entry name" value="EXO-ALPHA-SIALIDASE"/>
    <property type="match status" value="1"/>
</dbReference>